<comment type="caution">
    <text evidence="2">The sequence shown here is derived from an EMBL/GenBank/DDBJ whole genome shotgun (WGS) entry which is preliminary data.</text>
</comment>
<evidence type="ECO:0000256" key="1">
    <source>
        <dbReference type="SAM" id="MobiDB-lite"/>
    </source>
</evidence>
<protein>
    <submittedName>
        <fullName evidence="2">Uncharacterized protein</fullName>
    </submittedName>
</protein>
<feature type="compositionally biased region" description="Polar residues" evidence="1">
    <location>
        <begin position="59"/>
        <end position="70"/>
    </location>
</feature>
<name>X7ZXF7_MYCXE</name>
<dbReference type="PATRIC" id="fig|1299334.3.peg.7502"/>
<evidence type="ECO:0000313" key="2">
    <source>
        <dbReference type="EMBL" id="EUA23285.1"/>
    </source>
</evidence>
<accession>X7ZXF7</accession>
<reference evidence="2" key="1">
    <citation type="submission" date="2014-01" db="EMBL/GenBank/DDBJ databases">
        <authorList>
            <person name="Brown-Elliot B."/>
            <person name="Wallace R."/>
            <person name="Lenaerts A."/>
            <person name="Ordway D."/>
            <person name="DeGroote M.A."/>
            <person name="Parker T."/>
            <person name="Sizemore C."/>
            <person name="Tallon L.J."/>
            <person name="Sadzewicz L.K."/>
            <person name="Sengamalay N."/>
            <person name="Fraser C.M."/>
            <person name="Hine E."/>
            <person name="Shefchek K.A."/>
            <person name="Das S.P."/>
            <person name="Tettelin H."/>
        </authorList>
    </citation>
    <scope>NUCLEOTIDE SEQUENCE [LARGE SCALE GENOMIC DNA]</scope>
    <source>
        <strain evidence="2">4042</strain>
    </source>
</reference>
<sequence>MLTTAVVGALAIAGGIAWLVVEHHRVLRIEHQWMAAQNAAQPTSPLFVRLPQNLGDEMASQQSNDTISQRNRVDWV</sequence>
<gene>
    <name evidence="2" type="ORF">I553_5552</name>
</gene>
<feature type="region of interest" description="Disordered" evidence="1">
    <location>
        <begin position="57"/>
        <end position="76"/>
    </location>
</feature>
<dbReference type="EMBL" id="JAOB01000069">
    <property type="protein sequence ID" value="EUA23285.1"/>
    <property type="molecule type" value="Genomic_DNA"/>
</dbReference>
<dbReference type="AlphaFoldDB" id="X7ZXF7"/>
<organism evidence="2">
    <name type="scientific">Mycobacterium xenopi 4042</name>
    <dbReference type="NCBI Taxonomy" id="1299334"/>
    <lineage>
        <taxon>Bacteria</taxon>
        <taxon>Bacillati</taxon>
        <taxon>Actinomycetota</taxon>
        <taxon>Actinomycetes</taxon>
        <taxon>Mycobacteriales</taxon>
        <taxon>Mycobacteriaceae</taxon>
        <taxon>Mycobacterium</taxon>
    </lineage>
</organism>
<proteinExistence type="predicted"/>